<accession>A0A1G4KA08</accession>
<comment type="similarity">
    <text evidence="1">Belongs to the prefoldin subunit alpha family.</text>
</comment>
<dbReference type="GO" id="GO:0016272">
    <property type="term" value="C:prefoldin complex"/>
    <property type="evidence" value="ECO:0007669"/>
    <property type="project" value="InterPro"/>
</dbReference>
<dbReference type="InterPro" id="IPR009053">
    <property type="entry name" value="Prefoldin"/>
</dbReference>
<evidence type="ECO:0000259" key="4">
    <source>
        <dbReference type="Pfam" id="PF12927"/>
    </source>
</evidence>
<sequence length="686" mass="77538">MNALVERINKTINNLKSKNDFLNEQKQHYENIRSHLLAYDGKQFRLLEEKDGQSGIKGLVFGEIIISSKIFLNLGYEFFVEKTQGEAIRFVTSKIELMEDAIRSFEEKITETEGTLKTMQDIANHENSEAEVAGQGLVEDYKNEDGLHFMEIREELDEEGNVIGSAVKPTSVEAAFTPNPRDSDQDHKHTKIEEIGRSDGEKFDSEFENGVRGIFETRNQQQNDRAQPTASNIDTDQFYTLDEMVRQLDLQDNEEDGEIDENDICYDFDSYKEQHMASGDESDEDEDDEDDYNFQSSGKMPFIVPGRAKSSFMEQISKLREEKLKTQPQIQNRPILKDSKPQESPKSSKSKRSVGFAPELDIYEVDNVKAETKNNTFKAFTAEAPSPQLDADGFDPDLFAELIGAKSSDALHEKYEKQENEGVSDTKPVKIPRVSRFKKDRQATSAAQDSQKRLPSADSAEAKSAVGDIVERMVEKEKYTSPGQDADISEGEKGKEFRKDSSDALQEVVSRPSVNYHALGTNVDDMARAYLLGMYDDDLDDAGVVVEKLEDFPEYNEKAESLKPEVERFVRENPMQSSSSADLDTNATKARDELDSVQSDALLTDIVEKDVPVEETPDDDDLFYDNLSSEVATEYTKLRHRLIATQSNIVDSEAELEFEPIDEHGNPVRVSKFKSAKLRTSFTRAL</sequence>
<dbReference type="InterPro" id="IPR011599">
    <property type="entry name" value="PFD_alpha_archaea"/>
</dbReference>
<feature type="compositionally biased region" description="Basic and acidic residues" evidence="3">
    <location>
        <begin position="411"/>
        <end position="420"/>
    </location>
</feature>
<dbReference type="Pfam" id="PF12927">
    <property type="entry name" value="DUF3835"/>
    <property type="match status" value="1"/>
</dbReference>
<dbReference type="GO" id="GO:1990114">
    <property type="term" value="P:RNA polymerase II core complex assembly"/>
    <property type="evidence" value="ECO:0007669"/>
    <property type="project" value="TreeGrafter"/>
</dbReference>
<reference evidence="5 6" key="1">
    <citation type="submission" date="2016-03" db="EMBL/GenBank/DDBJ databases">
        <authorList>
            <person name="Devillers H."/>
        </authorList>
    </citation>
    <scope>NUCLEOTIDE SEQUENCE [LARGE SCALE GENOMIC DNA]</scope>
    <source>
        <strain evidence="5">CBS 11717</strain>
    </source>
</reference>
<gene>
    <name evidence="5" type="ORF">LAMI_0G08438G</name>
</gene>
<dbReference type="GO" id="GO:0006457">
    <property type="term" value="P:protein folding"/>
    <property type="evidence" value="ECO:0007669"/>
    <property type="project" value="InterPro"/>
</dbReference>
<dbReference type="OrthoDB" id="21413at2759"/>
<feature type="region of interest" description="Disordered" evidence="3">
    <location>
        <begin position="217"/>
        <end position="236"/>
    </location>
</feature>
<dbReference type="Pfam" id="PF02996">
    <property type="entry name" value="Prefoldin"/>
    <property type="match status" value="1"/>
</dbReference>
<evidence type="ECO:0000313" key="6">
    <source>
        <dbReference type="Proteomes" id="UP000191024"/>
    </source>
</evidence>
<dbReference type="GO" id="GO:1990115">
    <property type="term" value="P:RNA polymerase III assembly"/>
    <property type="evidence" value="ECO:0007669"/>
    <property type="project" value="TreeGrafter"/>
</dbReference>
<dbReference type="InterPro" id="IPR024325">
    <property type="entry name" value="DUF3835"/>
</dbReference>
<dbReference type="SUPFAM" id="SSF46579">
    <property type="entry name" value="Prefoldin"/>
    <property type="match status" value="1"/>
</dbReference>
<feature type="domain" description="DUF3835" evidence="4">
    <location>
        <begin position="602"/>
        <end position="678"/>
    </location>
</feature>
<dbReference type="PANTHER" id="PTHR12674:SF2">
    <property type="entry name" value="PREFOLDIN SUBUNIT 5"/>
    <property type="match status" value="1"/>
</dbReference>
<evidence type="ECO:0000256" key="2">
    <source>
        <dbReference type="SAM" id="Coils"/>
    </source>
</evidence>
<feature type="coiled-coil region" evidence="2">
    <location>
        <begin position="5"/>
        <end position="32"/>
    </location>
</feature>
<evidence type="ECO:0000313" key="5">
    <source>
        <dbReference type="EMBL" id="SCV00965.1"/>
    </source>
</evidence>
<dbReference type="GO" id="GO:0005737">
    <property type="term" value="C:cytoplasm"/>
    <property type="evidence" value="ECO:0007669"/>
    <property type="project" value="TreeGrafter"/>
</dbReference>
<feature type="coiled-coil region" evidence="2">
    <location>
        <begin position="88"/>
        <end position="115"/>
    </location>
</feature>
<organism evidence="5 6">
    <name type="scientific">Lachancea mirantina</name>
    <dbReference type="NCBI Taxonomy" id="1230905"/>
    <lineage>
        <taxon>Eukaryota</taxon>
        <taxon>Fungi</taxon>
        <taxon>Dikarya</taxon>
        <taxon>Ascomycota</taxon>
        <taxon>Saccharomycotina</taxon>
        <taxon>Saccharomycetes</taxon>
        <taxon>Saccharomycetales</taxon>
        <taxon>Saccharomycetaceae</taxon>
        <taxon>Lachancea</taxon>
    </lineage>
</organism>
<dbReference type="InterPro" id="IPR004127">
    <property type="entry name" value="Prefoldin_subunit_alpha"/>
</dbReference>
<keyword evidence="2" id="KW-0175">Coiled coil</keyword>
<dbReference type="AlphaFoldDB" id="A0A1G4KA08"/>
<feature type="region of interest" description="Disordered" evidence="3">
    <location>
        <begin position="174"/>
        <end position="205"/>
    </location>
</feature>
<dbReference type="GO" id="GO:1990113">
    <property type="term" value="P:RNA polymerase I assembly"/>
    <property type="evidence" value="ECO:0007669"/>
    <property type="project" value="TreeGrafter"/>
</dbReference>
<feature type="region of interest" description="Disordered" evidence="3">
    <location>
        <begin position="411"/>
        <end position="503"/>
    </location>
</feature>
<dbReference type="Proteomes" id="UP000191024">
    <property type="component" value="Chromosome G"/>
</dbReference>
<feature type="compositionally biased region" description="Acidic residues" evidence="3">
    <location>
        <begin position="280"/>
        <end position="292"/>
    </location>
</feature>
<feature type="compositionally biased region" description="Basic and acidic residues" evidence="3">
    <location>
        <begin position="181"/>
        <end position="205"/>
    </location>
</feature>
<dbReference type="GO" id="GO:0051082">
    <property type="term" value="F:unfolded protein binding"/>
    <property type="evidence" value="ECO:0007669"/>
    <property type="project" value="InterPro"/>
</dbReference>
<dbReference type="STRING" id="1230905.A0A1G4KA08"/>
<keyword evidence="6" id="KW-1185">Reference proteome</keyword>
<evidence type="ECO:0000256" key="3">
    <source>
        <dbReference type="SAM" id="MobiDB-lite"/>
    </source>
</evidence>
<dbReference type="Gene3D" id="1.10.287.370">
    <property type="match status" value="1"/>
</dbReference>
<feature type="compositionally biased region" description="Basic and acidic residues" evidence="3">
    <location>
        <begin position="469"/>
        <end position="479"/>
    </location>
</feature>
<proteinExistence type="inferred from homology"/>
<name>A0A1G4KA08_9SACH</name>
<evidence type="ECO:0000256" key="1">
    <source>
        <dbReference type="ARBA" id="ARBA00010048"/>
    </source>
</evidence>
<protein>
    <submittedName>
        <fullName evidence="5">LAMI_0G08438g1_1</fullName>
    </submittedName>
</protein>
<feature type="compositionally biased region" description="Basic and acidic residues" evidence="3">
    <location>
        <begin position="490"/>
        <end position="502"/>
    </location>
</feature>
<dbReference type="PANTHER" id="PTHR12674">
    <property type="entry name" value="PREFOLDIN SUBUNIT 5"/>
    <property type="match status" value="1"/>
</dbReference>
<feature type="region of interest" description="Disordered" evidence="3">
    <location>
        <begin position="275"/>
        <end position="355"/>
    </location>
</feature>
<dbReference type="EMBL" id="LT598469">
    <property type="protein sequence ID" value="SCV00965.1"/>
    <property type="molecule type" value="Genomic_DNA"/>
</dbReference>